<organism evidence="1">
    <name type="scientific">Tanacetum cinerariifolium</name>
    <name type="common">Dalmatian daisy</name>
    <name type="synonym">Chrysanthemum cinerariifolium</name>
    <dbReference type="NCBI Taxonomy" id="118510"/>
    <lineage>
        <taxon>Eukaryota</taxon>
        <taxon>Viridiplantae</taxon>
        <taxon>Streptophyta</taxon>
        <taxon>Embryophyta</taxon>
        <taxon>Tracheophyta</taxon>
        <taxon>Spermatophyta</taxon>
        <taxon>Magnoliopsida</taxon>
        <taxon>eudicotyledons</taxon>
        <taxon>Gunneridae</taxon>
        <taxon>Pentapetalae</taxon>
        <taxon>asterids</taxon>
        <taxon>campanulids</taxon>
        <taxon>Asterales</taxon>
        <taxon>Asteraceae</taxon>
        <taxon>Asteroideae</taxon>
        <taxon>Anthemideae</taxon>
        <taxon>Anthemidinae</taxon>
        <taxon>Tanacetum</taxon>
    </lineage>
</organism>
<accession>A0A699W427</accession>
<dbReference type="AlphaFoldDB" id="A0A699W427"/>
<protein>
    <submittedName>
        <fullName evidence="1">Uncharacterized protein</fullName>
    </submittedName>
</protein>
<comment type="caution">
    <text evidence="1">The sequence shown here is derived from an EMBL/GenBank/DDBJ whole genome shotgun (WGS) entry which is preliminary data.</text>
</comment>
<gene>
    <name evidence="1" type="ORF">Tci_913986</name>
</gene>
<feature type="non-terminal residue" evidence="1">
    <location>
        <position position="1"/>
    </location>
</feature>
<sequence length="42" mass="5176">NAEKERARAEKEWEEEMKKEEAHNELFRLEFEVISDSEYETD</sequence>
<evidence type="ECO:0000313" key="1">
    <source>
        <dbReference type="EMBL" id="GFD42017.1"/>
    </source>
</evidence>
<name>A0A699W427_TANCI</name>
<proteinExistence type="predicted"/>
<reference evidence="1" key="1">
    <citation type="journal article" date="2019" name="Sci. Rep.">
        <title>Draft genome of Tanacetum cinerariifolium, the natural source of mosquito coil.</title>
        <authorList>
            <person name="Yamashiro T."/>
            <person name="Shiraishi A."/>
            <person name="Satake H."/>
            <person name="Nakayama K."/>
        </authorList>
    </citation>
    <scope>NUCLEOTIDE SEQUENCE</scope>
</reference>
<dbReference type="EMBL" id="BKCJ011564354">
    <property type="protein sequence ID" value="GFD42017.1"/>
    <property type="molecule type" value="Genomic_DNA"/>
</dbReference>